<accession>A0A1H0Z2F8</accession>
<protein>
    <recommendedName>
        <fullName evidence="6">Transport permease protein</fullName>
    </recommendedName>
</protein>
<organism evidence="8 9">
    <name type="scientific">Actinopolyspora saharensis</name>
    <dbReference type="NCBI Taxonomy" id="995062"/>
    <lineage>
        <taxon>Bacteria</taxon>
        <taxon>Bacillati</taxon>
        <taxon>Actinomycetota</taxon>
        <taxon>Actinomycetes</taxon>
        <taxon>Actinopolysporales</taxon>
        <taxon>Actinopolysporaceae</taxon>
        <taxon>Actinopolyspora</taxon>
    </lineage>
</organism>
<dbReference type="GO" id="GO:0140359">
    <property type="term" value="F:ABC-type transporter activity"/>
    <property type="evidence" value="ECO:0007669"/>
    <property type="project" value="InterPro"/>
</dbReference>
<evidence type="ECO:0000313" key="9">
    <source>
        <dbReference type="Proteomes" id="UP000199301"/>
    </source>
</evidence>
<proteinExistence type="inferred from homology"/>
<feature type="transmembrane region" description="Helical" evidence="6">
    <location>
        <begin position="260"/>
        <end position="282"/>
    </location>
</feature>
<comment type="similarity">
    <text evidence="6">Belongs to the ABC-2 integral membrane protein family.</text>
</comment>
<evidence type="ECO:0000256" key="3">
    <source>
        <dbReference type="ARBA" id="ARBA00022989"/>
    </source>
</evidence>
<keyword evidence="6" id="KW-1003">Cell membrane</keyword>
<reference evidence="9" key="1">
    <citation type="submission" date="2016-10" db="EMBL/GenBank/DDBJ databases">
        <authorList>
            <person name="Varghese N."/>
            <person name="Submissions S."/>
        </authorList>
    </citation>
    <scope>NUCLEOTIDE SEQUENCE [LARGE SCALE GENOMIC DNA]</scope>
    <source>
        <strain evidence="9">DSM 45459</strain>
    </source>
</reference>
<dbReference type="Proteomes" id="UP000199301">
    <property type="component" value="Unassembled WGS sequence"/>
</dbReference>
<keyword evidence="5" id="KW-0046">Antibiotic resistance</keyword>
<dbReference type="AlphaFoldDB" id="A0A1H0Z2F8"/>
<dbReference type="InterPro" id="IPR000412">
    <property type="entry name" value="ABC_2_transport"/>
</dbReference>
<dbReference type="PIRSF" id="PIRSF006648">
    <property type="entry name" value="DrrB"/>
    <property type="match status" value="1"/>
</dbReference>
<dbReference type="InterPro" id="IPR051784">
    <property type="entry name" value="Nod_factor_ABC_transporter"/>
</dbReference>
<feature type="transmembrane region" description="Helical" evidence="6">
    <location>
        <begin position="160"/>
        <end position="184"/>
    </location>
</feature>
<dbReference type="PROSITE" id="PS51012">
    <property type="entry name" value="ABC_TM2"/>
    <property type="match status" value="1"/>
</dbReference>
<keyword evidence="2 6" id="KW-0812">Transmembrane</keyword>
<feature type="transmembrane region" description="Helical" evidence="6">
    <location>
        <begin position="196"/>
        <end position="216"/>
    </location>
</feature>
<evidence type="ECO:0000256" key="6">
    <source>
        <dbReference type="RuleBase" id="RU361157"/>
    </source>
</evidence>
<dbReference type="InterPro" id="IPR013525">
    <property type="entry name" value="ABC2_TM"/>
</dbReference>
<feature type="domain" description="ABC transmembrane type-2" evidence="7">
    <location>
        <begin position="47"/>
        <end position="289"/>
    </location>
</feature>
<sequence>MTQIQSTDLDVERMYGHEALHRGIRHELRSVLALWRRELVRTLRNRVQLFFTLLSPLLFLVVIGTGVDTIAARAGGTDMYLTFLFPGILVFAVQATSISAGLSLVRDRESGLLRGMLVAPVHRASLVVGKCLGGATAAAAQGALLLSLAGFVGLSYHPGVLVLLFLVLTLISVSITAVGALGAVTVRRAETFQSMVAVMLMPMYLLSGAMFSVRMLPDWLAPLVLLNPLTYAVDALRRTAVLGADAGGSAMSDFVRWGEWVPPVGLEIAAMCVLSVAALALATRRFARGE</sequence>
<evidence type="ECO:0000313" key="8">
    <source>
        <dbReference type="EMBL" id="SDQ21321.1"/>
    </source>
</evidence>
<name>A0A1H0Z2F8_9ACTN</name>
<evidence type="ECO:0000256" key="1">
    <source>
        <dbReference type="ARBA" id="ARBA00004141"/>
    </source>
</evidence>
<comment type="subcellular location">
    <subcellularLocation>
        <location evidence="6">Cell membrane</location>
        <topology evidence="6">Multi-pass membrane protein</topology>
    </subcellularLocation>
    <subcellularLocation>
        <location evidence="1">Membrane</location>
        <topology evidence="1">Multi-pass membrane protein</topology>
    </subcellularLocation>
</comment>
<dbReference type="Pfam" id="PF01061">
    <property type="entry name" value="ABC2_membrane"/>
    <property type="match status" value="1"/>
</dbReference>
<keyword evidence="6" id="KW-0813">Transport</keyword>
<dbReference type="GO" id="GO:0046677">
    <property type="term" value="P:response to antibiotic"/>
    <property type="evidence" value="ECO:0007669"/>
    <property type="project" value="UniProtKB-KW"/>
</dbReference>
<feature type="transmembrane region" description="Helical" evidence="6">
    <location>
        <begin position="126"/>
        <end position="154"/>
    </location>
</feature>
<dbReference type="RefSeq" id="WP_217637706.1">
    <property type="nucleotide sequence ID" value="NZ_FNKO01000001.1"/>
</dbReference>
<keyword evidence="9" id="KW-1185">Reference proteome</keyword>
<dbReference type="STRING" id="995062.SAMN04489718_0791"/>
<evidence type="ECO:0000256" key="4">
    <source>
        <dbReference type="ARBA" id="ARBA00023136"/>
    </source>
</evidence>
<feature type="transmembrane region" description="Helical" evidence="6">
    <location>
        <begin position="79"/>
        <end position="105"/>
    </location>
</feature>
<dbReference type="PANTHER" id="PTHR43229:SF3">
    <property type="entry name" value="ABC-TYPE MULTIDRUG TRANSPORT SYSTEM, PERMEASE COMPONENT"/>
    <property type="match status" value="1"/>
</dbReference>
<gene>
    <name evidence="8" type="ORF">SAMN04489718_0791</name>
</gene>
<feature type="transmembrane region" description="Helical" evidence="6">
    <location>
        <begin position="47"/>
        <end position="67"/>
    </location>
</feature>
<evidence type="ECO:0000256" key="2">
    <source>
        <dbReference type="ARBA" id="ARBA00022692"/>
    </source>
</evidence>
<dbReference type="EMBL" id="FNKO01000001">
    <property type="protein sequence ID" value="SDQ21321.1"/>
    <property type="molecule type" value="Genomic_DNA"/>
</dbReference>
<dbReference type="PRINTS" id="PR00164">
    <property type="entry name" value="ABC2TRNSPORT"/>
</dbReference>
<dbReference type="InterPro" id="IPR047817">
    <property type="entry name" value="ABC2_TM_bact-type"/>
</dbReference>
<keyword evidence="4 6" id="KW-0472">Membrane</keyword>
<dbReference type="GO" id="GO:0043190">
    <property type="term" value="C:ATP-binding cassette (ABC) transporter complex"/>
    <property type="evidence" value="ECO:0007669"/>
    <property type="project" value="InterPro"/>
</dbReference>
<keyword evidence="3 6" id="KW-1133">Transmembrane helix</keyword>
<evidence type="ECO:0000256" key="5">
    <source>
        <dbReference type="ARBA" id="ARBA00023251"/>
    </source>
</evidence>
<evidence type="ECO:0000259" key="7">
    <source>
        <dbReference type="PROSITE" id="PS51012"/>
    </source>
</evidence>
<dbReference type="PANTHER" id="PTHR43229">
    <property type="entry name" value="NODULATION PROTEIN J"/>
    <property type="match status" value="1"/>
</dbReference>